<feature type="transmembrane region" description="Helical" evidence="1">
    <location>
        <begin position="42"/>
        <end position="63"/>
    </location>
</feature>
<evidence type="ECO:0000313" key="2">
    <source>
        <dbReference type="EMBL" id="SDS00808.1"/>
    </source>
</evidence>
<evidence type="ECO:0000256" key="1">
    <source>
        <dbReference type="SAM" id="Phobius"/>
    </source>
</evidence>
<evidence type="ECO:0000313" key="3">
    <source>
        <dbReference type="Proteomes" id="UP000199649"/>
    </source>
</evidence>
<accession>A0A1H1NPE1</accession>
<protein>
    <submittedName>
        <fullName evidence="2">Uncharacterized protein</fullName>
    </submittedName>
</protein>
<keyword evidence="1" id="KW-0812">Transmembrane</keyword>
<dbReference type="Proteomes" id="UP000199649">
    <property type="component" value="Chromosome I"/>
</dbReference>
<keyword evidence="1" id="KW-0472">Membrane</keyword>
<dbReference type="RefSeq" id="WP_157674244.1">
    <property type="nucleotide sequence ID" value="NZ_LT629734.1"/>
</dbReference>
<sequence>MVLAGVAGFGARVFPAFRSARDTGDDPWSLLFLGASGSGLELAMVVALIALVPVGLVLGWLGYRRLTDDGPSLAGVHVSNSPNAVIGRLDSGG</sequence>
<keyword evidence="3" id="KW-1185">Reference proteome</keyword>
<reference evidence="3" key="1">
    <citation type="submission" date="2016-10" db="EMBL/GenBank/DDBJ databases">
        <authorList>
            <person name="Varghese N."/>
            <person name="Submissions S."/>
        </authorList>
    </citation>
    <scope>NUCLEOTIDE SEQUENCE [LARGE SCALE GENOMIC DNA]</scope>
    <source>
        <strain evidence="3">DSM 22965</strain>
    </source>
</reference>
<dbReference type="EMBL" id="LT629734">
    <property type="protein sequence ID" value="SDS00808.1"/>
    <property type="molecule type" value="Genomic_DNA"/>
</dbReference>
<dbReference type="AlphaFoldDB" id="A0A1H1NPE1"/>
<name>A0A1H1NPE1_9MICO</name>
<dbReference type="OrthoDB" id="5118912at2"/>
<proteinExistence type="predicted"/>
<gene>
    <name evidence="2" type="ORF">SAMN04489719_1325</name>
</gene>
<organism evidence="2 3">
    <name type="scientific">Agrococcus carbonis</name>
    <dbReference type="NCBI Taxonomy" id="684552"/>
    <lineage>
        <taxon>Bacteria</taxon>
        <taxon>Bacillati</taxon>
        <taxon>Actinomycetota</taxon>
        <taxon>Actinomycetes</taxon>
        <taxon>Micrococcales</taxon>
        <taxon>Microbacteriaceae</taxon>
        <taxon>Agrococcus</taxon>
    </lineage>
</organism>
<keyword evidence="1" id="KW-1133">Transmembrane helix</keyword>